<dbReference type="AlphaFoldDB" id="A0AAV5VFF2"/>
<evidence type="ECO:0000313" key="4">
    <source>
        <dbReference type="EMBL" id="GMT16887.1"/>
    </source>
</evidence>
<accession>A0AAV5VFF2</accession>
<proteinExistence type="predicted"/>
<dbReference type="InterPro" id="IPR000873">
    <property type="entry name" value="AMP-dep_synth/lig_dom"/>
</dbReference>
<gene>
    <name evidence="4" type="ORF">PFISCL1PPCAC_8184</name>
</gene>
<organism evidence="4 5">
    <name type="scientific">Pristionchus fissidentatus</name>
    <dbReference type="NCBI Taxonomy" id="1538716"/>
    <lineage>
        <taxon>Eukaryota</taxon>
        <taxon>Metazoa</taxon>
        <taxon>Ecdysozoa</taxon>
        <taxon>Nematoda</taxon>
        <taxon>Chromadorea</taxon>
        <taxon>Rhabditida</taxon>
        <taxon>Rhabditina</taxon>
        <taxon>Diplogasteromorpha</taxon>
        <taxon>Diplogasteroidea</taxon>
        <taxon>Neodiplogasteridae</taxon>
        <taxon>Pristionchus</taxon>
    </lineage>
</organism>
<dbReference type="PANTHER" id="PTHR24096">
    <property type="entry name" value="LONG-CHAIN-FATTY-ACID--COA LIGASE"/>
    <property type="match status" value="1"/>
</dbReference>
<reference evidence="4" key="1">
    <citation type="submission" date="2023-10" db="EMBL/GenBank/DDBJ databases">
        <title>Genome assembly of Pristionchus species.</title>
        <authorList>
            <person name="Yoshida K."/>
            <person name="Sommer R.J."/>
        </authorList>
    </citation>
    <scope>NUCLEOTIDE SEQUENCE</scope>
    <source>
        <strain evidence="4">RS5133</strain>
    </source>
</reference>
<evidence type="ECO:0000259" key="3">
    <source>
        <dbReference type="Pfam" id="PF00501"/>
    </source>
</evidence>
<dbReference type="Gene3D" id="3.40.50.980">
    <property type="match status" value="2"/>
</dbReference>
<sequence length="269" mass="29748">IYHLAVWAAGGSVVGTSALFTPYEMEKQFLDSECTVVMTSECLLEKVIAAAKNCPKVETIICARSSSNPLPDGVIDFNEATSHAPLEQLEKVSIDDPCIIFYSSGTTNEPKGTVISHLALNSLVQMMPSHWESEILPCLDIENIDWSKEHQILTLPFYHILGFGILNWFFTSGSPILVMEKFNPVVYLTAIQKYKPRMLVVVPPILVFLAKHPIVGQFDLSSVELVVCGSAPAGKDISEEFVARFPNVKFLCQGSRFLCLQIDNHQATV</sequence>
<feature type="non-terminal residue" evidence="4">
    <location>
        <position position="1"/>
    </location>
</feature>
<keyword evidence="2" id="KW-0576">Peroxisome</keyword>
<feature type="domain" description="AMP-dependent synthetase/ligase" evidence="3">
    <location>
        <begin position="2"/>
        <end position="251"/>
    </location>
</feature>
<comment type="caution">
    <text evidence="4">The sequence shown here is derived from an EMBL/GenBank/DDBJ whole genome shotgun (WGS) entry which is preliminary data.</text>
</comment>
<dbReference type="PANTHER" id="PTHR24096:SF422">
    <property type="entry name" value="BCDNA.GH02901"/>
    <property type="match status" value="1"/>
</dbReference>
<dbReference type="SUPFAM" id="SSF56801">
    <property type="entry name" value="Acetyl-CoA synthetase-like"/>
    <property type="match status" value="1"/>
</dbReference>
<dbReference type="GO" id="GO:0005777">
    <property type="term" value="C:peroxisome"/>
    <property type="evidence" value="ECO:0007669"/>
    <property type="project" value="UniProtKB-SubCell"/>
</dbReference>
<protein>
    <recommendedName>
        <fullName evidence="3">AMP-dependent synthetase/ligase domain-containing protein</fullName>
    </recommendedName>
</protein>
<dbReference type="EMBL" id="BTSY01000002">
    <property type="protein sequence ID" value="GMT16887.1"/>
    <property type="molecule type" value="Genomic_DNA"/>
</dbReference>
<dbReference type="GO" id="GO:0016405">
    <property type="term" value="F:CoA-ligase activity"/>
    <property type="evidence" value="ECO:0007669"/>
    <property type="project" value="TreeGrafter"/>
</dbReference>
<keyword evidence="5" id="KW-1185">Reference proteome</keyword>
<comment type="subcellular location">
    <subcellularLocation>
        <location evidence="1">Peroxisome</location>
    </subcellularLocation>
</comment>
<evidence type="ECO:0000256" key="2">
    <source>
        <dbReference type="ARBA" id="ARBA00023140"/>
    </source>
</evidence>
<evidence type="ECO:0000256" key="1">
    <source>
        <dbReference type="ARBA" id="ARBA00004275"/>
    </source>
</evidence>
<dbReference type="Proteomes" id="UP001432322">
    <property type="component" value="Unassembled WGS sequence"/>
</dbReference>
<name>A0AAV5VFF2_9BILA</name>
<dbReference type="Pfam" id="PF00501">
    <property type="entry name" value="AMP-binding"/>
    <property type="match status" value="1"/>
</dbReference>
<evidence type="ECO:0000313" key="5">
    <source>
        <dbReference type="Proteomes" id="UP001432322"/>
    </source>
</evidence>